<dbReference type="Proteomes" id="UP000830375">
    <property type="component" value="Unassembled WGS sequence"/>
</dbReference>
<feature type="domain" description="Reelin" evidence="1">
    <location>
        <begin position="154"/>
        <end position="262"/>
    </location>
</feature>
<comment type="caution">
    <text evidence="2">The sequence shown here is derived from an EMBL/GenBank/DDBJ whole genome shotgun (WGS) entry which is preliminary data.</text>
</comment>
<evidence type="ECO:0000313" key="3">
    <source>
        <dbReference type="Proteomes" id="UP000830375"/>
    </source>
</evidence>
<accession>A0ABQ8LVH5</accession>
<dbReference type="Pfam" id="PF02014">
    <property type="entry name" value="Reeler"/>
    <property type="match status" value="1"/>
</dbReference>
<dbReference type="InterPro" id="IPR002861">
    <property type="entry name" value="Reeler_dom"/>
</dbReference>
<organism evidence="2 3">
    <name type="scientific">Labeo rohita</name>
    <name type="common">Indian major carp</name>
    <name type="synonym">Cyprinus rohita</name>
    <dbReference type="NCBI Taxonomy" id="84645"/>
    <lineage>
        <taxon>Eukaryota</taxon>
        <taxon>Metazoa</taxon>
        <taxon>Chordata</taxon>
        <taxon>Craniata</taxon>
        <taxon>Vertebrata</taxon>
        <taxon>Euteleostomi</taxon>
        <taxon>Actinopterygii</taxon>
        <taxon>Neopterygii</taxon>
        <taxon>Teleostei</taxon>
        <taxon>Ostariophysi</taxon>
        <taxon>Cypriniformes</taxon>
        <taxon>Cyprinidae</taxon>
        <taxon>Labeoninae</taxon>
        <taxon>Labeonini</taxon>
        <taxon>Labeo</taxon>
    </lineage>
</organism>
<proteinExistence type="predicted"/>
<evidence type="ECO:0000259" key="1">
    <source>
        <dbReference type="PROSITE" id="PS51019"/>
    </source>
</evidence>
<dbReference type="EMBL" id="JACTAM010000018">
    <property type="protein sequence ID" value="KAI2653997.1"/>
    <property type="molecule type" value="Genomic_DNA"/>
</dbReference>
<dbReference type="Gene3D" id="2.60.40.4060">
    <property type="entry name" value="Reeler domain"/>
    <property type="match status" value="1"/>
</dbReference>
<protein>
    <submittedName>
        <fullName evidence="2">Spondin-1</fullName>
    </submittedName>
</protein>
<name>A0ABQ8LVH5_LABRO</name>
<reference evidence="2 3" key="1">
    <citation type="submission" date="2022-01" db="EMBL/GenBank/DDBJ databases">
        <title>A high-quality chromosome-level genome assembly of rohu carp, Labeo rohita.</title>
        <authorList>
            <person name="Arick M.A. II"/>
            <person name="Hsu C.-Y."/>
            <person name="Magbanua Z."/>
            <person name="Pechanova O."/>
            <person name="Grover C."/>
            <person name="Miller E."/>
            <person name="Thrash A."/>
            <person name="Ezzel L."/>
            <person name="Alam S."/>
            <person name="Benzie J."/>
            <person name="Hamilton M."/>
            <person name="Karsi A."/>
            <person name="Lawrence M.L."/>
            <person name="Peterson D.G."/>
        </authorList>
    </citation>
    <scope>NUCLEOTIDE SEQUENCE [LARGE SCALE GENOMIC DNA]</scope>
    <source>
        <strain evidence="3">BAU-BD-2019</strain>
        <tissue evidence="2">Blood</tissue>
    </source>
</reference>
<dbReference type="PROSITE" id="PS51019">
    <property type="entry name" value="REELIN"/>
    <property type="match status" value="1"/>
</dbReference>
<evidence type="ECO:0000313" key="2">
    <source>
        <dbReference type="EMBL" id="KAI2653997.1"/>
    </source>
</evidence>
<sequence length="262" mass="29566">MSSQRAVCAPYKASQYRLDNYYFVLELSLHKAWRNLSGTAHQSPPEIHAALTGGREHRCVCGWASDYLTYEFTRLHKRHCVRQQQDSTQSTLNEPLGGDGRFRVSLSLFSSGWQKFDTLDTRSTVRFGKMKVKRSGMWRAGVLLLFTGCVCANVPEEPADRAAPSDGYCSWITRAQPHGAAGRREGFSEFRLRVEGDPEHYHPGSTYRVTLYATNPAYFRGFTLIALKEGHNGDQEEDYAGNFQVRIRPKSDTSNANAPFAK</sequence>
<dbReference type="InterPro" id="IPR042307">
    <property type="entry name" value="Reeler_sf"/>
</dbReference>
<keyword evidence="3" id="KW-1185">Reference proteome</keyword>
<gene>
    <name evidence="2" type="ORF">H4Q32_014382</name>
</gene>